<evidence type="ECO:0000256" key="1">
    <source>
        <dbReference type="ARBA" id="ARBA00000382"/>
    </source>
</evidence>
<evidence type="ECO:0000256" key="5">
    <source>
        <dbReference type="ARBA" id="ARBA00023277"/>
    </source>
</evidence>
<name>A0ABW4ICD0_9SPHI</name>
<reference evidence="12" key="1">
    <citation type="journal article" date="2019" name="Int. J. Syst. Evol. Microbiol.">
        <title>The Global Catalogue of Microorganisms (GCM) 10K type strain sequencing project: providing services to taxonomists for standard genome sequencing and annotation.</title>
        <authorList>
            <consortium name="The Broad Institute Genomics Platform"/>
            <consortium name="The Broad Institute Genome Sequencing Center for Infectious Disease"/>
            <person name="Wu L."/>
            <person name="Ma J."/>
        </authorList>
    </citation>
    <scope>NUCLEOTIDE SEQUENCE [LARGE SCALE GENOMIC DNA]</scope>
    <source>
        <strain evidence="12">CCUG 53762</strain>
    </source>
</reference>
<evidence type="ECO:0000256" key="7">
    <source>
        <dbReference type="ARBA" id="ARBA00023316"/>
    </source>
</evidence>
<dbReference type="Gene3D" id="2.60.40.1080">
    <property type="match status" value="1"/>
</dbReference>
<dbReference type="InterPro" id="IPR008964">
    <property type="entry name" value="Invasin/intimin_cell_adhesion"/>
</dbReference>
<evidence type="ECO:0000256" key="4">
    <source>
        <dbReference type="ARBA" id="ARBA00022801"/>
    </source>
</evidence>
<dbReference type="InterPro" id="IPR040720">
    <property type="entry name" value="GH81_C"/>
</dbReference>
<evidence type="ECO:0000313" key="12">
    <source>
        <dbReference type="Proteomes" id="UP001597118"/>
    </source>
</evidence>
<evidence type="ECO:0000313" key="11">
    <source>
        <dbReference type="EMBL" id="MFD1630403.1"/>
    </source>
</evidence>
<keyword evidence="12" id="KW-1185">Reference proteome</keyword>
<accession>A0ABW4ICD0</accession>
<organism evidence="11 12">
    <name type="scientific">Pseudopedobacter beijingensis</name>
    <dbReference type="NCBI Taxonomy" id="1207056"/>
    <lineage>
        <taxon>Bacteria</taxon>
        <taxon>Pseudomonadati</taxon>
        <taxon>Bacteroidota</taxon>
        <taxon>Sphingobacteriia</taxon>
        <taxon>Sphingobacteriales</taxon>
        <taxon>Sphingobacteriaceae</taxon>
        <taxon>Pseudopedobacter</taxon>
    </lineage>
</organism>
<dbReference type="EMBL" id="JBHUDG010000016">
    <property type="protein sequence ID" value="MFD1630403.1"/>
    <property type="molecule type" value="Genomic_DNA"/>
</dbReference>
<keyword evidence="4" id="KW-0378">Hydrolase</keyword>
<dbReference type="PANTHER" id="PTHR31983:SF0">
    <property type="entry name" value="GLUCAN ENDO-1,3-BETA-D-GLUCOSIDASE 2"/>
    <property type="match status" value="1"/>
</dbReference>
<feature type="domain" description="F5/8 type C" evidence="10">
    <location>
        <begin position="1248"/>
        <end position="1385"/>
    </location>
</feature>
<comment type="similarity">
    <text evidence="2">Belongs to the glycosyl hydrolase 81 family.</text>
</comment>
<feature type="chain" id="PRO_5047383732" description="glucan endo-1,3-beta-D-glucosidase" evidence="9">
    <location>
        <begin position="21"/>
        <end position="1867"/>
    </location>
</feature>
<evidence type="ECO:0000256" key="9">
    <source>
        <dbReference type="SAM" id="SignalP"/>
    </source>
</evidence>
<evidence type="ECO:0000256" key="3">
    <source>
        <dbReference type="ARBA" id="ARBA00012780"/>
    </source>
</evidence>
<dbReference type="PANTHER" id="PTHR31983">
    <property type="entry name" value="ENDO-1,3(4)-BETA-GLUCANASE 1"/>
    <property type="match status" value="1"/>
</dbReference>
<dbReference type="InterPro" id="IPR005200">
    <property type="entry name" value="Endo-beta-glucanase"/>
</dbReference>
<dbReference type="Gene3D" id="2.70.98.30">
    <property type="entry name" value="Golgi alpha-mannosidase II, domain 4"/>
    <property type="match status" value="1"/>
</dbReference>
<dbReference type="Pfam" id="PF17652">
    <property type="entry name" value="Glyco_hydro81C"/>
    <property type="match status" value="1"/>
</dbReference>
<keyword evidence="6" id="KW-0326">Glycosidase</keyword>
<evidence type="ECO:0000256" key="2">
    <source>
        <dbReference type="ARBA" id="ARBA00010730"/>
    </source>
</evidence>
<feature type="domain" description="F5/8 type C" evidence="10">
    <location>
        <begin position="1540"/>
        <end position="1687"/>
    </location>
</feature>
<dbReference type="PROSITE" id="PS50022">
    <property type="entry name" value="FA58C_3"/>
    <property type="match status" value="3"/>
</dbReference>
<evidence type="ECO:0000259" key="10">
    <source>
        <dbReference type="PROSITE" id="PS50022"/>
    </source>
</evidence>
<evidence type="ECO:0000256" key="8">
    <source>
        <dbReference type="ARBA" id="ARBA00023326"/>
    </source>
</evidence>
<evidence type="ECO:0000256" key="6">
    <source>
        <dbReference type="ARBA" id="ARBA00023295"/>
    </source>
</evidence>
<keyword evidence="9" id="KW-0732">Signal</keyword>
<dbReference type="EC" id="3.2.1.39" evidence="3"/>
<dbReference type="SUPFAM" id="SSF49785">
    <property type="entry name" value="Galactose-binding domain-like"/>
    <property type="match status" value="3"/>
</dbReference>
<comment type="catalytic activity">
    <reaction evidence="1">
        <text>Hydrolysis of (1-&gt;3)-beta-D-glucosidic linkages in (1-&gt;3)-beta-D-glucans.</text>
        <dbReference type="EC" id="3.2.1.39"/>
    </reaction>
</comment>
<protein>
    <recommendedName>
        <fullName evidence="3">glucan endo-1,3-beta-D-glucosidase</fullName>
        <ecNumber evidence="3">3.2.1.39</ecNumber>
    </recommendedName>
</protein>
<dbReference type="NCBIfam" id="TIGR04183">
    <property type="entry name" value="Por_Secre_tail"/>
    <property type="match status" value="1"/>
</dbReference>
<comment type="caution">
    <text evidence="11">The sequence shown here is derived from an EMBL/GenBank/DDBJ whole genome shotgun (WGS) entry which is preliminary data.</text>
</comment>
<keyword evidence="7" id="KW-0961">Cell wall biogenesis/degradation</keyword>
<feature type="domain" description="F5/8 type C" evidence="10">
    <location>
        <begin position="949"/>
        <end position="1079"/>
    </location>
</feature>
<dbReference type="InterPro" id="IPR008979">
    <property type="entry name" value="Galactose-bd-like_sf"/>
</dbReference>
<dbReference type="SUPFAM" id="SSF49373">
    <property type="entry name" value="Invasin/intimin cell-adhesion fragments"/>
    <property type="match status" value="1"/>
</dbReference>
<dbReference type="Gene3D" id="2.60.120.260">
    <property type="entry name" value="Galactose-binding domain-like"/>
    <property type="match status" value="3"/>
</dbReference>
<dbReference type="InterPro" id="IPR000421">
    <property type="entry name" value="FA58C"/>
</dbReference>
<feature type="signal peptide" evidence="9">
    <location>
        <begin position="1"/>
        <end position="20"/>
    </location>
</feature>
<keyword evidence="8" id="KW-0624">Polysaccharide degradation</keyword>
<dbReference type="InterPro" id="IPR026444">
    <property type="entry name" value="Secre_tail"/>
</dbReference>
<dbReference type="Proteomes" id="UP001597118">
    <property type="component" value="Unassembled WGS sequence"/>
</dbReference>
<dbReference type="PROSITE" id="PS52008">
    <property type="entry name" value="GH81"/>
    <property type="match status" value="1"/>
</dbReference>
<dbReference type="Pfam" id="PF00754">
    <property type="entry name" value="F5_F8_type_C"/>
    <property type="match status" value="3"/>
</dbReference>
<proteinExistence type="inferred from homology"/>
<dbReference type="RefSeq" id="WP_379662780.1">
    <property type="nucleotide sequence ID" value="NZ_JBHUDG010000016.1"/>
</dbReference>
<keyword evidence="5" id="KW-0119">Carbohydrate metabolism</keyword>
<gene>
    <name evidence="11" type="ORF">ACFSAH_10975</name>
</gene>
<sequence>MIKKIVTILLFAGLISSLYAQKPVGVGSGSYAEYTPLYKSRTAERGGDQSYLMENRKLYVTEKNQGKPIPTNDWWTDLLVSQYSGNLWSYPQVVNAEEYGFYVAYPKDWEPTGHELKWNSQIEVSAIGFKPGSADANNWHDWGLDFLMKDGEKEMLVTMAHGVPFTWVESKNLILQLKTGTGVLTDANGQSLTLPFIGSRLIVNIDGDIYGIFAPDGTVFSKKNGLIEVIFQNTSQQYLSIGVLPSAQDLDFYAAYAYTIPRNTTVDWNYNETTGEVVTNWNLDTENLKNETQKQVLQGFIPHHYKNSNLNFGFTGIEYLTPRGKMKMAIGSSFSITYKFNGILPFFANPLSDETLENPYQKERMKQMISDYANKGNFGGDTYWGGKGLIQMAMYMTFAHEMGETELFEKCKTRLKDVLINWLTYTPGENSFFFARYQRWGALIGYDTSYDSDTFNDHHFHYGYFTLASGILALFDEDFKNSYGEMAGLLAKEYANWDRNDNDFPFLRTLDPWAGHSYAGGLGGWDGNGQESTSEAMQGWGGVYMLGVATGNKAMRDAGIFGWTLEARGVAEYWFDRDKENIDYTRYTKPYNSNLTSRGIGWWTWFSGDPVWMHSIQWLPISPALKYLYEDLSYAEWDYTQMWNSKEIKGWETESGQQPSALSYESGVGNVVLSYLQIFNPDSAAAVFDRMWDAEMPIARNTDTGGISYFLTHSHRTYGDISWDIHADIPTATTYKHPVTGKYTYMVYNPDNSEKSIKFYQNGSQILEIKVPGKKLTVYSDNPEATTIEIHTENGNVVEPGTSVHLTAILLDQYGATMEGSFDWSVSGNGSVTNEGLFTASSVNGEAIVTATAGSLSTNITLAVNDLPKLETAVLLPENQNYIEKGKTVNFSLEMKDQYNKPYQIPVNWKILKGSEEIKADSVLDVQTIGIYTIQATAEGKTYSQNVYVTPKFRNIALGKQAYSSSEENAGTLTRYATDGDKATRWGSSHSDPQWIYIDLQQSSFIGYVSLLWEPAYASLYEIQVSDDEQNWETVKTVNGLGGTETTEINKTARYIRMYGLERATTYGYSLYEFEVYGIPPMDNIPVLFGIDVTPAFSQIKEGETINLTVKGYDQFGDEFPISPQFSIQTGEGDLSTEGAFAPTKYGKAIVQVNVGELTAIAEFIVEETIKLTTIEIFPKQTPLIIGENISFTAAAKDQFGIDFPDTELYYSIIERENGTITGNVFTSNYPGEYKITVSDGKGIQDTATIVVAEIEKVNLALHKPVYASSYENDGTLPQFVNDGNYNTRWGGSFKDNEYIQVDLQDNYVINKIKLSWDPAYAASYNILVSTDEENWTMVWSETAGKGGNEVIDIDPVGARYVRILCITRNTGYGSSINEMEIYGSAFWENPQPATITLNPFPLVAYINDKLEITANVLDQYSLPYTSEEVFSWSVNGGGTINQQGEFTPQSTGEYVLTVSYGTLTTGFPLIVQPQKVLTNLNISPDNILLKTGETQQFEAAAFDQYGNPMTINDISWFASGGTISTSGEFNATENGSFEITATVNGITSHISVEVFIPNTENIALRKATISSSGNSAAAVDGNEDSRWIAATTNNPEWFYVDLGAVYHISDLDILWERAAASDYEIQTSNDGINWITIANIIGKEDTGGNRRDVLRVQGQGKYLRVWCTKPATPWNFSVYELKAYGKFIAEEPLPVKYLSFDVKQQSEGVVLEWITAYEKNNSHFIIERSSEGINFEAIGELAGKVNSSAAVNYIWNDKNPVTGNNYYRLKQVDLDGKYEYSNIRAINFLLPVKAIRIYPNPVNQFLHIDGEYIIHIAIYSVDGKLQLETKETRSIDVSGLAEGIYTIRIRRNNVAPPDVSTFVVKR</sequence>
<dbReference type="Pfam" id="PF18962">
    <property type="entry name" value="Por_Secre_tail"/>
    <property type="match status" value="1"/>
</dbReference>